<keyword evidence="4 8" id="KW-1278">Translocase</keyword>
<comment type="subunit">
    <text evidence="8">The complex is composed of six subunits: RnfA, RnfB, RnfC, RnfD, RnfE and RnfG.</text>
</comment>
<feature type="transmembrane region" description="Helical" evidence="8">
    <location>
        <begin position="184"/>
        <end position="209"/>
    </location>
</feature>
<dbReference type="EMBL" id="JACRSP010000002">
    <property type="protein sequence ID" value="MBC8536386.1"/>
    <property type="molecule type" value="Genomic_DNA"/>
</dbReference>
<organism evidence="9 10">
    <name type="scientific">Feifania hominis</name>
    <dbReference type="NCBI Taxonomy" id="2763660"/>
    <lineage>
        <taxon>Bacteria</taxon>
        <taxon>Bacillati</taxon>
        <taxon>Bacillota</taxon>
        <taxon>Clostridia</taxon>
        <taxon>Eubacteriales</taxon>
        <taxon>Feifaniaceae</taxon>
        <taxon>Feifania</taxon>
    </lineage>
</organism>
<keyword evidence="10" id="KW-1185">Reference proteome</keyword>
<feature type="transmembrane region" description="Helical" evidence="8">
    <location>
        <begin position="142"/>
        <end position="164"/>
    </location>
</feature>
<dbReference type="PIRSF" id="PIRSF006102">
    <property type="entry name" value="NQR_DE"/>
    <property type="match status" value="1"/>
</dbReference>
<evidence type="ECO:0000313" key="9">
    <source>
        <dbReference type="EMBL" id="MBC8536386.1"/>
    </source>
</evidence>
<evidence type="ECO:0000256" key="2">
    <source>
        <dbReference type="ARBA" id="ARBA00022448"/>
    </source>
</evidence>
<protein>
    <recommendedName>
        <fullName evidence="8">Ion-translocating oxidoreductase complex subunit E</fullName>
        <ecNumber evidence="8">7.-.-.-</ecNumber>
    </recommendedName>
    <alternativeName>
        <fullName evidence="8">Rnf electron transport complex subunit E</fullName>
    </alternativeName>
</protein>
<dbReference type="GO" id="GO:0012505">
    <property type="term" value="C:endomembrane system"/>
    <property type="evidence" value="ECO:0007669"/>
    <property type="project" value="UniProtKB-SubCell"/>
</dbReference>
<evidence type="ECO:0000256" key="1">
    <source>
        <dbReference type="ARBA" id="ARBA00004127"/>
    </source>
</evidence>
<dbReference type="Pfam" id="PF02508">
    <property type="entry name" value="Rnf-Nqr"/>
    <property type="match status" value="1"/>
</dbReference>
<evidence type="ECO:0000313" key="10">
    <source>
        <dbReference type="Proteomes" id="UP000620366"/>
    </source>
</evidence>
<dbReference type="EC" id="7.-.-.-" evidence="8"/>
<evidence type="ECO:0000256" key="3">
    <source>
        <dbReference type="ARBA" id="ARBA00022692"/>
    </source>
</evidence>
<dbReference type="InterPro" id="IPR003667">
    <property type="entry name" value="NqrDE/RnfAE"/>
</dbReference>
<comment type="function">
    <text evidence="8">Part of a membrane-bound complex that couples electron transfer with translocation of ions across the membrane.</text>
</comment>
<comment type="similarity">
    <text evidence="8">Belongs to the NqrDE/RnfAE family.</text>
</comment>
<feature type="transmembrane region" description="Helical" evidence="8">
    <location>
        <begin position="112"/>
        <end position="130"/>
    </location>
</feature>
<dbReference type="GO" id="GO:0022900">
    <property type="term" value="P:electron transport chain"/>
    <property type="evidence" value="ECO:0007669"/>
    <property type="project" value="UniProtKB-UniRule"/>
</dbReference>
<dbReference type="NCBIfam" id="TIGR01948">
    <property type="entry name" value="rnfE"/>
    <property type="match status" value="1"/>
</dbReference>
<dbReference type="Proteomes" id="UP000620366">
    <property type="component" value="Unassembled WGS sequence"/>
</dbReference>
<comment type="caution">
    <text evidence="9">The sequence shown here is derived from an EMBL/GenBank/DDBJ whole genome shotgun (WGS) entry which is preliminary data.</text>
</comment>
<feature type="transmembrane region" description="Helical" evidence="8">
    <location>
        <begin position="86"/>
        <end position="106"/>
    </location>
</feature>
<keyword evidence="7 8" id="KW-0472">Membrane</keyword>
<evidence type="ECO:0000256" key="7">
    <source>
        <dbReference type="ARBA" id="ARBA00023136"/>
    </source>
</evidence>
<sequence length="218" mass="22539">MRTEHTGKPGRKPSSNAALLRQLANGVIYENPTLVQLLGMCPTLATTTSIANGLGMGLAATAVLICSNIVISALRRLIPSKIRIAAYVVIIAGFVTAVDLLLQAFLPGLSSSLGLFIPLIVVNCIILARAEAFASKNPVGKSAVDGLAMGLGFTLALVVLSAVRELLGAGTLFGVHVFGEGFKPALLMGLPPGGFLALGGLIALVQYLMQRKGARKHG</sequence>
<keyword evidence="8" id="KW-1003">Cell membrane</keyword>
<keyword evidence="3 8" id="KW-0812">Transmembrane</keyword>
<dbReference type="NCBIfam" id="NF009070">
    <property type="entry name" value="PRK12405.1"/>
    <property type="match status" value="1"/>
</dbReference>
<evidence type="ECO:0000256" key="5">
    <source>
        <dbReference type="ARBA" id="ARBA00022982"/>
    </source>
</evidence>
<accession>A0A926DDV3</accession>
<dbReference type="RefSeq" id="WP_249300179.1">
    <property type="nucleotide sequence ID" value="NZ_JACRSP010000002.1"/>
</dbReference>
<dbReference type="PANTHER" id="PTHR30586:SF0">
    <property type="entry name" value="ION-TRANSLOCATING OXIDOREDUCTASE COMPLEX SUBUNIT E"/>
    <property type="match status" value="1"/>
</dbReference>
<feature type="transmembrane region" description="Helical" evidence="8">
    <location>
        <begin position="54"/>
        <end position="74"/>
    </location>
</feature>
<proteinExistence type="inferred from homology"/>
<comment type="subcellular location">
    <subcellularLocation>
        <location evidence="8">Cell membrane</location>
        <topology evidence="8">Multi-pass membrane protein</topology>
    </subcellularLocation>
    <subcellularLocation>
        <location evidence="1">Endomembrane system</location>
        <topology evidence="1">Multi-pass membrane protein</topology>
    </subcellularLocation>
</comment>
<keyword evidence="2 8" id="KW-0813">Transport</keyword>
<dbReference type="InterPro" id="IPR010968">
    <property type="entry name" value="RnfE"/>
</dbReference>
<dbReference type="GO" id="GO:0005886">
    <property type="term" value="C:plasma membrane"/>
    <property type="evidence" value="ECO:0007669"/>
    <property type="project" value="UniProtKB-SubCell"/>
</dbReference>
<reference evidence="9" key="1">
    <citation type="submission" date="2020-08" db="EMBL/GenBank/DDBJ databases">
        <title>Genome public.</title>
        <authorList>
            <person name="Liu C."/>
            <person name="Sun Q."/>
        </authorList>
    </citation>
    <scope>NUCLEOTIDE SEQUENCE</scope>
    <source>
        <strain evidence="9">BX7</strain>
    </source>
</reference>
<dbReference type="AlphaFoldDB" id="A0A926DDV3"/>
<evidence type="ECO:0000256" key="8">
    <source>
        <dbReference type="HAMAP-Rule" id="MF_00478"/>
    </source>
</evidence>
<dbReference type="PANTHER" id="PTHR30586">
    <property type="entry name" value="ELECTRON TRANSPORT COMPLEX PROTEIN RNFE"/>
    <property type="match status" value="1"/>
</dbReference>
<dbReference type="HAMAP" id="MF_00478">
    <property type="entry name" value="RsxE_RnfE"/>
    <property type="match status" value="1"/>
</dbReference>
<gene>
    <name evidence="8" type="primary">rnfE</name>
    <name evidence="9" type="ORF">H8695_06725</name>
</gene>
<evidence type="ECO:0000256" key="4">
    <source>
        <dbReference type="ARBA" id="ARBA00022967"/>
    </source>
</evidence>
<evidence type="ECO:0000256" key="6">
    <source>
        <dbReference type="ARBA" id="ARBA00022989"/>
    </source>
</evidence>
<keyword evidence="6 8" id="KW-1133">Transmembrane helix</keyword>
<name>A0A926DDV3_9FIRM</name>
<keyword evidence="5 8" id="KW-0249">Electron transport</keyword>